<protein>
    <submittedName>
        <fullName evidence="5">Dehydrogenase</fullName>
    </submittedName>
</protein>
<dbReference type="PANTHER" id="PTHR43178">
    <property type="entry name" value="DIHYDROLIPOAMIDE ACETYLTRANSFERASE COMPONENT OF PYRUVATE DEHYDROGENASE COMPLEX"/>
    <property type="match status" value="1"/>
</dbReference>
<keyword evidence="6" id="KW-1185">Reference proteome</keyword>
<accession>W9G4P5</accession>
<dbReference type="AlphaFoldDB" id="W9G4P5"/>
<organism evidence="5 6">
    <name type="scientific">Intrasporangium oryzae NRRL B-24470</name>
    <dbReference type="NCBI Taxonomy" id="1386089"/>
    <lineage>
        <taxon>Bacteria</taxon>
        <taxon>Bacillati</taxon>
        <taxon>Actinomycetota</taxon>
        <taxon>Actinomycetes</taxon>
        <taxon>Micrococcales</taxon>
        <taxon>Intrasporangiaceae</taxon>
        <taxon>Intrasporangium</taxon>
    </lineage>
</organism>
<keyword evidence="3" id="KW-0012">Acyltransferase</keyword>
<evidence type="ECO:0000256" key="1">
    <source>
        <dbReference type="ARBA" id="ARBA00001938"/>
    </source>
</evidence>
<comment type="cofactor">
    <cofactor evidence="1">
        <name>(R)-lipoate</name>
        <dbReference type="ChEBI" id="CHEBI:83088"/>
    </cofactor>
</comment>
<dbReference type="InterPro" id="IPR001078">
    <property type="entry name" value="2-oxoacid_DH_actylTfrase"/>
</dbReference>
<evidence type="ECO:0000259" key="4">
    <source>
        <dbReference type="Pfam" id="PF00198"/>
    </source>
</evidence>
<evidence type="ECO:0000256" key="3">
    <source>
        <dbReference type="ARBA" id="ARBA00023315"/>
    </source>
</evidence>
<dbReference type="EMBL" id="AWSA01000048">
    <property type="protein sequence ID" value="EWT00282.1"/>
    <property type="molecule type" value="Genomic_DNA"/>
</dbReference>
<evidence type="ECO:0000256" key="2">
    <source>
        <dbReference type="ARBA" id="ARBA00022679"/>
    </source>
</evidence>
<evidence type="ECO:0000313" key="5">
    <source>
        <dbReference type="EMBL" id="EWT00282.1"/>
    </source>
</evidence>
<dbReference type="InterPro" id="IPR050743">
    <property type="entry name" value="2-oxoacid_DH_E2_comp"/>
</dbReference>
<dbReference type="GO" id="GO:0031405">
    <property type="term" value="F:lipoic acid binding"/>
    <property type="evidence" value="ECO:0007669"/>
    <property type="project" value="TreeGrafter"/>
</dbReference>
<feature type="domain" description="2-oxoacid dehydrogenase acyltransferase catalytic" evidence="4">
    <location>
        <begin position="177"/>
        <end position="255"/>
    </location>
</feature>
<dbReference type="GO" id="GO:0016407">
    <property type="term" value="F:acetyltransferase activity"/>
    <property type="evidence" value="ECO:0007669"/>
    <property type="project" value="TreeGrafter"/>
</dbReference>
<dbReference type="Proteomes" id="UP000019489">
    <property type="component" value="Unassembled WGS sequence"/>
</dbReference>
<sequence>MHETPGGGAGYVVRPIPRERQPVLDRLVGASRRFQIHALVELDVTRPQARIVDAEPRVSWTGFIVATMARAVALHPEVNARRAGNRILLFDRVDIGATVERHWEGRTVLDILEIRDADRKSCAEISDLLHRTKYGPGQPHRATGVTAPLLRLPGPLRRTAIRMAATRPGVAATFGPAVGVTSIGMFSRGWGWAIPLAPLTVIATVGGIVERPAVHEGRVVARPLLPLTLTFDHAVVDGAPAARFVETLRDLVETAAVFDDPPEQPS</sequence>
<dbReference type="eggNOG" id="COG0508">
    <property type="taxonomic scope" value="Bacteria"/>
</dbReference>
<dbReference type="SUPFAM" id="SSF52777">
    <property type="entry name" value="CoA-dependent acyltransferases"/>
    <property type="match status" value="1"/>
</dbReference>
<name>W9G4P5_9MICO</name>
<dbReference type="Gene3D" id="3.30.559.10">
    <property type="entry name" value="Chloramphenicol acetyltransferase-like domain"/>
    <property type="match status" value="1"/>
</dbReference>
<comment type="caution">
    <text evidence="5">The sequence shown here is derived from an EMBL/GenBank/DDBJ whole genome shotgun (WGS) entry which is preliminary data.</text>
</comment>
<evidence type="ECO:0000313" key="6">
    <source>
        <dbReference type="Proteomes" id="UP000019489"/>
    </source>
</evidence>
<dbReference type="PANTHER" id="PTHR43178:SF5">
    <property type="entry name" value="LIPOAMIDE ACYLTRANSFERASE COMPONENT OF BRANCHED-CHAIN ALPHA-KETO ACID DEHYDROGENASE COMPLEX, MITOCHONDRIAL"/>
    <property type="match status" value="1"/>
</dbReference>
<dbReference type="STRING" id="1386089.N865_16490"/>
<reference evidence="5 6" key="1">
    <citation type="submission" date="2013-08" db="EMBL/GenBank/DDBJ databases">
        <title>Intrasporangium oryzae NRRL B-24470.</title>
        <authorList>
            <person name="Liu H."/>
            <person name="Wang G."/>
        </authorList>
    </citation>
    <scope>NUCLEOTIDE SEQUENCE [LARGE SCALE GENOMIC DNA]</scope>
    <source>
        <strain evidence="5 6">NRRL B-24470</strain>
    </source>
</reference>
<proteinExistence type="predicted"/>
<dbReference type="GO" id="GO:0005737">
    <property type="term" value="C:cytoplasm"/>
    <property type="evidence" value="ECO:0007669"/>
    <property type="project" value="TreeGrafter"/>
</dbReference>
<dbReference type="InterPro" id="IPR023213">
    <property type="entry name" value="CAT-like_dom_sf"/>
</dbReference>
<feature type="domain" description="2-oxoacid dehydrogenase acyltransferase catalytic" evidence="4">
    <location>
        <begin position="35"/>
        <end position="131"/>
    </location>
</feature>
<dbReference type="Pfam" id="PF00198">
    <property type="entry name" value="2-oxoacid_dh"/>
    <property type="match status" value="2"/>
</dbReference>
<keyword evidence="2" id="KW-0808">Transferase</keyword>
<gene>
    <name evidence="5" type="ORF">N865_16490</name>
</gene>